<proteinExistence type="predicted"/>
<organism>
    <name type="scientific">Ixodes scapularis</name>
    <name type="common">Black-legged tick</name>
    <name type="synonym">Deer tick</name>
    <dbReference type="NCBI Taxonomy" id="6945"/>
    <lineage>
        <taxon>Eukaryota</taxon>
        <taxon>Metazoa</taxon>
        <taxon>Ecdysozoa</taxon>
        <taxon>Arthropoda</taxon>
        <taxon>Chelicerata</taxon>
        <taxon>Arachnida</taxon>
        <taxon>Acari</taxon>
        <taxon>Parasitiformes</taxon>
        <taxon>Ixodida</taxon>
        <taxon>Ixodoidea</taxon>
        <taxon>Ixodidae</taxon>
        <taxon>Ixodinae</taxon>
        <taxon>Ixodes</taxon>
    </lineage>
</organism>
<evidence type="ECO:0000256" key="1">
    <source>
        <dbReference type="ARBA" id="ARBA00023157"/>
    </source>
</evidence>
<dbReference type="EMBL" id="ABJB010834674">
    <property type="status" value="NOT_ANNOTATED_CDS"/>
    <property type="molecule type" value="Genomic_DNA"/>
</dbReference>
<dbReference type="InterPro" id="IPR036259">
    <property type="entry name" value="MFS_trans_sf"/>
</dbReference>
<dbReference type="EMBL" id="ABJB011005030">
    <property type="status" value="NOT_ANNOTATED_CDS"/>
    <property type="molecule type" value="Genomic_DNA"/>
</dbReference>
<dbReference type="InParanoid" id="B7PBP5"/>
<dbReference type="PANTHER" id="PTHR11388:SF100">
    <property type="entry name" value="SOLUTE CARRIER ORGANIC ANION TRANSPORTER FAMILY MEMBER 4A1"/>
    <property type="match status" value="1"/>
</dbReference>
<dbReference type="HOGENOM" id="CLU_1311351_0_0_1"/>
<keyword evidence="2" id="KW-1133">Transmembrane helix</keyword>
<evidence type="ECO:0000256" key="2">
    <source>
        <dbReference type="SAM" id="Phobius"/>
    </source>
</evidence>
<dbReference type="EMBL" id="ABJB010192538">
    <property type="status" value="NOT_ANNOTATED_CDS"/>
    <property type="molecule type" value="Genomic_DNA"/>
</dbReference>
<dbReference type="EMBL" id="DS678233">
    <property type="protein sequence ID" value="EEC04017.1"/>
    <property type="molecule type" value="Genomic_DNA"/>
</dbReference>
<sequence>MPAMRIDLNKRRSRKDNVLEKGQRGHAINKGRDGVSFREGEVEGTGDTAGGIQVSKQAYSNCSCIAAYEETETLAGSTVYVQAKRVKCPNDCGLLPTFMVGIFLCVFFTFLTIAPVVSATLRCVEHKERAVALAVKWIVVRIFGNIPAPIILGYLIDRSCNVWQSVCGTTGSCLNYDNEGLSLSMLYVLLPAKTASILFYYTAMVLQTDL</sequence>
<dbReference type="InterPro" id="IPR004156">
    <property type="entry name" value="OATP"/>
</dbReference>
<dbReference type="PANTHER" id="PTHR11388">
    <property type="entry name" value="ORGANIC ANION TRANSPORTER"/>
    <property type="match status" value="1"/>
</dbReference>
<dbReference type="GO" id="GO:0055085">
    <property type="term" value="P:transmembrane transport"/>
    <property type="evidence" value="ECO:0007669"/>
    <property type="project" value="InterPro"/>
</dbReference>
<feature type="transmembrane region" description="Helical" evidence="2">
    <location>
        <begin position="94"/>
        <end position="117"/>
    </location>
</feature>
<dbReference type="EMBL" id="ABJB010729225">
    <property type="status" value="NOT_ANNOTATED_CDS"/>
    <property type="molecule type" value="Genomic_DNA"/>
</dbReference>
<feature type="transmembrane region" description="Helical" evidence="2">
    <location>
        <begin position="185"/>
        <end position="206"/>
    </location>
</feature>
<dbReference type="EMBL" id="ABJB010944863">
    <property type="status" value="NOT_ANNOTATED_CDS"/>
    <property type="molecule type" value="Genomic_DNA"/>
</dbReference>
<dbReference type="EMBL" id="ABJB010530726">
    <property type="status" value="NOT_ANNOTATED_CDS"/>
    <property type="molecule type" value="Genomic_DNA"/>
</dbReference>
<reference evidence="3 5" key="1">
    <citation type="submission" date="2008-03" db="EMBL/GenBank/DDBJ databases">
        <title>Annotation of Ixodes scapularis.</title>
        <authorList>
            <consortium name="Ixodes scapularis Genome Project Consortium"/>
            <person name="Caler E."/>
            <person name="Hannick L.I."/>
            <person name="Bidwell S."/>
            <person name="Joardar V."/>
            <person name="Thiagarajan M."/>
            <person name="Amedeo P."/>
            <person name="Galinsky K.J."/>
            <person name="Schobel S."/>
            <person name="Inman J."/>
            <person name="Hostetler J."/>
            <person name="Miller J."/>
            <person name="Hammond M."/>
            <person name="Megy K."/>
            <person name="Lawson D."/>
            <person name="Kodira C."/>
            <person name="Sutton G."/>
            <person name="Meyer J."/>
            <person name="Hill C.A."/>
            <person name="Birren B."/>
            <person name="Nene V."/>
            <person name="Collins F."/>
            <person name="Alarcon-Chaidez F."/>
            <person name="Wikel S."/>
            <person name="Strausberg R."/>
        </authorList>
    </citation>
    <scope>NUCLEOTIDE SEQUENCE [LARGE SCALE GENOMIC DNA]</scope>
    <source>
        <strain evidence="5">Wikel</strain>
        <strain evidence="3">Wikel colony</strain>
    </source>
</reference>
<dbReference type="VEuPathDB" id="VectorBase:ISCW016972"/>
<dbReference type="GO" id="GO:0016020">
    <property type="term" value="C:membrane"/>
    <property type="evidence" value="ECO:0007669"/>
    <property type="project" value="InterPro"/>
</dbReference>
<evidence type="ECO:0000313" key="4">
    <source>
        <dbReference type="EnsemblMetazoa" id="ISCW016972-PA"/>
    </source>
</evidence>
<gene>
    <name evidence="3" type="ORF">IscW_ISCW016972</name>
</gene>
<dbReference type="Proteomes" id="UP000001555">
    <property type="component" value="Unassembled WGS sequence"/>
</dbReference>
<dbReference type="VEuPathDB" id="VectorBase:ISCP_036377"/>
<keyword evidence="5" id="KW-1185">Reference proteome</keyword>
<dbReference type="AlphaFoldDB" id="B7PBP5"/>
<keyword evidence="1" id="KW-1015">Disulfide bond</keyword>
<dbReference type="Pfam" id="PF03137">
    <property type="entry name" value="OATP"/>
    <property type="match status" value="1"/>
</dbReference>
<keyword evidence="2" id="KW-0472">Membrane</keyword>
<reference evidence="4" key="2">
    <citation type="submission" date="2020-05" db="UniProtKB">
        <authorList>
            <consortium name="EnsemblMetazoa"/>
        </authorList>
    </citation>
    <scope>IDENTIFICATION</scope>
    <source>
        <strain evidence="4">wikel</strain>
    </source>
</reference>
<dbReference type="SUPFAM" id="SSF103473">
    <property type="entry name" value="MFS general substrate transporter"/>
    <property type="match status" value="1"/>
</dbReference>
<dbReference type="EMBL" id="ABJB010863182">
    <property type="status" value="NOT_ANNOTATED_CDS"/>
    <property type="molecule type" value="Genomic_DNA"/>
</dbReference>
<evidence type="ECO:0000313" key="3">
    <source>
        <dbReference type="EMBL" id="EEC04017.1"/>
    </source>
</evidence>
<dbReference type="PaxDb" id="6945-B7PBP5"/>
<dbReference type="EMBL" id="ABJB010827363">
    <property type="status" value="NOT_ANNOTATED_CDS"/>
    <property type="molecule type" value="Genomic_DNA"/>
</dbReference>
<dbReference type="EMBL" id="ABJB010489542">
    <property type="status" value="NOT_ANNOTATED_CDS"/>
    <property type="molecule type" value="Genomic_DNA"/>
</dbReference>
<protein>
    <submittedName>
        <fullName evidence="3 4">Organic anion transporter, putative</fullName>
    </submittedName>
</protein>
<evidence type="ECO:0000313" key="5">
    <source>
        <dbReference type="Proteomes" id="UP000001555"/>
    </source>
</evidence>
<feature type="transmembrane region" description="Helical" evidence="2">
    <location>
        <begin position="138"/>
        <end position="156"/>
    </location>
</feature>
<accession>B7PBP5</accession>
<dbReference type="VEuPathDB" id="VectorBase:ISCI016972"/>
<name>B7PBP5_IXOSC</name>
<dbReference type="OrthoDB" id="5062115at2759"/>
<dbReference type="EMBL" id="ABJB011015065">
    <property type="status" value="NOT_ANNOTATED_CDS"/>
    <property type="molecule type" value="Genomic_DNA"/>
</dbReference>
<dbReference type="EnsemblMetazoa" id="ISCW016972-RA">
    <property type="protein sequence ID" value="ISCW016972-PA"/>
    <property type="gene ID" value="ISCW016972"/>
</dbReference>
<keyword evidence="2" id="KW-0812">Transmembrane</keyword>